<evidence type="ECO:0000313" key="1">
    <source>
        <dbReference type="EMBL" id="CAK7343372.1"/>
    </source>
</evidence>
<sequence length="119" mass="13592">MQIETEEVTKAFRQHAVRVGDETQMGTVFVFFPQVPSLDRTVSDAVSGPPVVDTKDARFTNAGIKTVRPNQILEKCPPSSSEQTQNYDDRFERKNDHQIDCYKSYKVHKTYKHQPKGCS</sequence>
<reference evidence="1 2" key="1">
    <citation type="submission" date="2024-01" db="EMBL/GenBank/DDBJ databases">
        <authorList>
            <person name="Waweru B."/>
        </authorList>
    </citation>
    <scope>NUCLEOTIDE SEQUENCE [LARGE SCALE GENOMIC DNA]</scope>
</reference>
<keyword evidence="2" id="KW-1185">Reference proteome</keyword>
<evidence type="ECO:0000313" key="2">
    <source>
        <dbReference type="Proteomes" id="UP001314170"/>
    </source>
</evidence>
<proteinExistence type="predicted"/>
<comment type="caution">
    <text evidence="1">The sequence shown here is derived from an EMBL/GenBank/DDBJ whole genome shotgun (WGS) entry which is preliminary data.</text>
</comment>
<accession>A0AAV1S3U1</accession>
<dbReference type="EMBL" id="CAWUPB010001160">
    <property type="protein sequence ID" value="CAK7343372.1"/>
    <property type="molecule type" value="Genomic_DNA"/>
</dbReference>
<name>A0AAV1S3U1_9ROSI</name>
<organism evidence="1 2">
    <name type="scientific">Dovyalis caffra</name>
    <dbReference type="NCBI Taxonomy" id="77055"/>
    <lineage>
        <taxon>Eukaryota</taxon>
        <taxon>Viridiplantae</taxon>
        <taxon>Streptophyta</taxon>
        <taxon>Embryophyta</taxon>
        <taxon>Tracheophyta</taxon>
        <taxon>Spermatophyta</taxon>
        <taxon>Magnoliopsida</taxon>
        <taxon>eudicotyledons</taxon>
        <taxon>Gunneridae</taxon>
        <taxon>Pentapetalae</taxon>
        <taxon>rosids</taxon>
        <taxon>fabids</taxon>
        <taxon>Malpighiales</taxon>
        <taxon>Salicaceae</taxon>
        <taxon>Flacourtieae</taxon>
        <taxon>Dovyalis</taxon>
    </lineage>
</organism>
<gene>
    <name evidence="1" type="ORF">DCAF_LOCUS17274</name>
</gene>
<dbReference type="AlphaFoldDB" id="A0AAV1S3U1"/>
<dbReference type="Proteomes" id="UP001314170">
    <property type="component" value="Unassembled WGS sequence"/>
</dbReference>
<protein>
    <submittedName>
        <fullName evidence="1">Uncharacterized protein</fullName>
    </submittedName>
</protein>